<sequence length="245" mass="27722">MANETLGNELDTSGTLGGDEDSSSDSDSDLMIPVYATRKKEKRKRESSTEDSDFSKDPSPVSPASSDDESHDPSPSSREGSQSPETPGGQREVAEILDFARDDFAEHYLIKWKDPESEDTWEVAKNLPNCDDEMLRFYRKRKQDVKEALENNEYILLSNGKRRKKMPVRDVPPDPRPLDVRVQEFFEVNANIADEVVVKVLLESERNSTTSKTPWPKKKINKFLEDGIDGKLSESDIKALINELI</sequence>
<dbReference type="Pfam" id="PF00385">
    <property type="entry name" value="Chromo"/>
    <property type="match status" value="1"/>
</dbReference>
<dbReference type="InterPro" id="IPR000953">
    <property type="entry name" value="Chromo/chromo_shadow_dom"/>
</dbReference>
<accession>A0ABP1PY63</accession>
<evidence type="ECO:0000259" key="2">
    <source>
        <dbReference type="PROSITE" id="PS50013"/>
    </source>
</evidence>
<dbReference type="PROSITE" id="PS50013">
    <property type="entry name" value="CHROMO_2"/>
    <property type="match status" value="1"/>
</dbReference>
<evidence type="ECO:0000313" key="3">
    <source>
        <dbReference type="EMBL" id="CAL8082241.1"/>
    </source>
</evidence>
<dbReference type="InterPro" id="IPR023780">
    <property type="entry name" value="Chromo_domain"/>
</dbReference>
<dbReference type="Proteomes" id="UP001642540">
    <property type="component" value="Unassembled WGS sequence"/>
</dbReference>
<feature type="compositionally biased region" description="Basic and acidic residues" evidence="1">
    <location>
        <begin position="44"/>
        <end position="56"/>
    </location>
</feature>
<dbReference type="SMART" id="SM00298">
    <property type="entry name" value="CHROMO"/>
    <property type="match status" value="1"/>
</dbReference>
<dbReference type="Gene3D" id="2.40.50.40">
    <property type="match status" value="1"/>
</dbReference>
<feature type="region of interest" description="Disordered" evidence="1">
    <location>
        <begin position="1"/>
        <end position="93"/>
    </location>
</feature>
<organism evidence="3 4">
    <name type="scientific">Orchesella dallaii</name>
    <dbReference type="NCBI Taxonomy" id="48710"/>
    <lineage>
        <taxon>Eukaryota</taxon>
        <taxon>Metazoa</taxon>
        <taxon>Ecdysozoa</taxon>
        <taxon>Arthropoda</taxon>
        <taxon>Hexapoda</taxon>
        <taxon>Collembola</taxon>
        <taxon>Entomobryomorpha</taxon>
        <taxon>Entomobryoidea</taxon>
        <taxon>Orchesellidae</taxon>
        <taxon>Orchesellinae</taxon>
        <taxon>Orchesella</taxon>
    </lineage>
</organism>
<reference evidence="3 4" key="1">
    <citation type="submission" date="2024-08" db="EMBL/GenBank/DDBJ databases">
        <authorList>
            <person name="Cucini C."/>
            <person name="Frati F."/>
        </authorList>
    </citation>
    <scope>NUCLEOTIDE SEQUENCE [LARGE SCALE GENOMIC DNA]</scope>
</reference>
<gene>
    <name evidence="3" type="ORF">ODALV1_LOCUS5156</name>
</gene>
<dbReference type="SUPFAM" id="SSF54160">
    <property type="entry name" value="Chromo domain-like"/>
    <property type="match status" value="1"/>
</dbReference>
<feature type="domain" description="Chromo" evidence="2">
    <location>
        <begin position="91"/>
        <end position="150"/>
    </location>
</feature>
<dbReference type="EMBL" id="CAXLJM020000015">
    <property type="protein sequence ID" value="CAL8082241.1"/>
    <property type="molecule type" value="Genomic_DNA"/>
</dbReference>
<proteinExistence type="predicted"/>
<protein>
    <recommendedName>
        <fullName evidence="2">Chromo domain-containing protein</fullName>
    </recommendedName>
</protein>
<evidence type="ECO:0000256" key="1">
    <source>
        <dbReference type="SAM" id="MobiDB-lite"/>
    </source>
</evidence>
<name>A0ABP1PY63_9HEXA</name>
<comment type="caution">
    <text evidence="3">The sequence shown here is derived from an EMBL/GenBank/DDBJ whole genome shotgun (WGS) entry which is preliminary data.</text>
</comment>
<keyword evidence="4" id="KW-1185">Reference proteome</keyword>
<dbReference type="InterPro" id="IPR016197">
    <property type="entry name" value="Chromo-like_dom_sf"/>
</dbReference>
<evidence type="ECO:0000313" key="4">
    <source>
        <dbReference type="Proteomes" id="UP001642540"/>
    </source>
</evidence>
<feature type="compositionally biased region" description="Acidic residues" evidence="1">
    <location>
        <begin position="18"/>
        <end position="28"/>
    </location>
</feature>
<dbReference type="CDD" id="cd00024">
    <property type="entry name" value="CD_CSD"/>
    <property type="match status" value="1"/>
</dbReference>